<comment type="caution">
    <text evidence="2">The sequence shown here is derived from an EMBL/GenBank/DDBJ whole genome shotgun (WGS) entry which is preliminary data.</text>
</comment>
<accession>A0ABN1NQ27</accession>
<proteinExistence type="predicted"/>
<keyword evidence="3" id="KW-1185">Reference proteome</keyword>
<keyword evidence="1" id="KW-1133">Transmembrane helix</keyword>
<name>A0ABN1NQ27_9ACTN</name>
<keyword evidence="1" id="KW-0472">Membrane</keyword>
<dbReference type="RefSeq" id="WP_344049656.1">
    <property type="nucleotide sequence ID" value="NZ_BAAAHG010000017.1"/>
</dbReference>
<feature type="transmembrane region" description="Helical" evidence="1">
    <location>
        <begin position="20"/>
        <end position="40"/>
    </location>
</feature>
<sequence>MGESPARPPASDEERAPRWVRISAAVAVVLVVVFVVVHLAGGGMAGHNPFGHTP</sequence>
<gene>
    <name evidence="2" type="ORF">GCM10009549_26510</name>
</gene>
<dbReference type="EMBL" id="BAAAHG010000017">
    <property type="protein sequence ID" value="GAA0913358.1"/>
    <property type="molecule type" value="Genomic_DNA"/>
</dbReference>
<keyword evidence="1" id="KW-0812">Transmembrane</keyword>
<evidence type="ECO:0000313" key="2">
    <source>
        <dbReference type="EMBL" id="GAA0913358.1"/>
    </source>
</evidence>
<evidence type="ECO:0000256" key="1">
    <source>
        <dbReference type="SAM" id="Phobius"/>
    </source>
</evidence>
<evidence type="ECO:0000313" key="3">
    <source>
        <dbReference type="Proteomes" id="UP001501005"/>
    </source>
</evidence>
<protein>
    <submittedName>
        <fullName evidence="2">Uncharacterized protein</fullName>
    </submittedName>
</protein>
<organism evidence="2 3">
    <name type="scientific">Streptomyces thermoalcalitolerans</name>
    <dbReference type="NCBI Taxonomy" id="65605"/>
    <lineage>
        <taxon>Bacteria</taxon>
        <taxon>Bacillati</taxon>
        <taxon>Actinomycetota</taxon>
        <taxon>Actinomycetes</taxon>
        <taxon>Kitasatosporales</taxon>
        <taxon>Streptomycetaceae</taxon>
        <taxon>Streptomyces</taxon>
    </lineage>
</organism>
<reference evidence="2 3" key="1">
    <citation type="journal article" date="2019" name="Int. J. Syst. Evol. Microbiol.">
        <title>The Global Catalogue of Microorganisms (GCM) 10K type strain sequencing project: providing services to taxonomists for standard genome sequencing and annotation.</title>
        <authorList>
            <consortium name="The Broad Institute Genomics Platform"/>
            <consortium name="The Broad Institute Genome Sequencing Center for Infectious Disease"/>
            <person name="Wu L."/>
            <person name="Ma J."/>
        </authorList>
    </citation>
    <scope>NUCLEOTIDE SEQUENCE [LARGE SCALE GENOMIC DNA]</scope>
    <source>
        <strain evidence="2 3">JCM 10673</strain>
    </source>
</reference>
<dbReference type="Proteomes" id="UP001501005">
    <property type="component" value="Unassembled WGS sequence"/>
</dbReference>